<dbReference type="PANTHER" id="PTHR16515">
    <property type="entry name" value="PR DOMAIN ZINC FINGER PROTEIN"/>
    <property type="match status" value="1"/>
</dbReference>
<organism evidence="12">
    <name type="scientific">Culicoides sonorensis</name>
    <name type="common">Biting midge</name>
    <dbReference type="NCBI Taxonomy" id="179676"/>
    <lineage>
        <taxon>Eukaryota</taxon>
        <taxon>Metazoa</taxon>
        <taxon>Ecdysozoa</taxon>
        <taxon>Arthropoda</taxon>
        <taxon>Hexapoda</taxon>
        <taxon>Insecta</taxon>
        <taxon>Pterygota</taxon>
        <taxon>Neoptera</taxon>
        <taxon>Endopterygota</taxon>
        <taxon>Diptera</taxon>
        <taxon>Nematocera</taxon>
        <taxon>Chironomoidea</taxon>
        <taxon>Ceratopogonidae</taxon>
        <taxon>Ceratopogoninae</taxon>
        <taxon>Culicoides</taxon>
        <taxon>Monoculicoides</taxon>
    </lineage>
</organism>
<dbReference type="SUPFAM" id="SSF57667">
    <property type="entry name" value="beta-beta-alpha zinc fingers"/>
    <property type="match status" value="2"/>
</dbReference>
<keyword evidence="6" id="KW-0539">Nucleus</keyword>
<accession>A0A336LR93</accession>
<dbReference type="InterPro" id="IPR050331">
    <property type="entry name" value="Zinc_finger"/>
</dbReference>
<dbReference type="Gene3D" id="3.30.160.60">
    <property type="entry name" value="Classic Zinc Finger"/>
    <property type="match status" value="1"/>
</dbReference>
<feature type="binding site" evidence="8">
    <location>
        <position position="166"/>
    </location>
    <ligand>
        <name>Zn(2+)</name>
        <dbReference type="ChEBI" id="CHEBI:29105"/>
    </ligand>
</feature>
<evidence type="ECO:0000259" key="10">
    <source>
        <dbReference type="PROSITE" id="PS51915"/>
    </source>
</evidence>
<feature type="binding site" evidence="8">
    <location>
        <position position="169"/>
    </location>
    <ligand>
        <name>Zn(2+)</name>
        <dbReference type="ChEBI" id="CHEBI:29105"/>
    </ligand>
</feature>
<dbReference type="AlphaFoldDB" id="A0A336LR93"/>
<name>A0A336LR93_CULSO</name>
<dbReference type="SMART" id="SM00614">
    <property type="entry name" value="ZnF_BED"/>
    <property type="match status" value="1"/>
</dbReference>
<evidence type="ECO:0000256" key="1">
    <source>
        <dbReference type="ARBA" id="ARBA00004123"/>
    </source>
</evidence>
<dbReference type="InterPro" id="IPR013087">
    <property type="entry name" value="Znf_C2H2_type"/>
</dbReference>
<evidence type="ECO:0000256" key="3">
    <source>
        <dbReference type="ARBA" id="ARBA00022737"/>
    </source>
</evidence>
<dbReference type="GO" id="GO:0008270">
    <property type="term" value="F:zinc ion binding"/>
    <property type="evidence" value="ECO:0007669"/>
    <property type="project" value="UniProtKB-UniRule"/>
</dbReference>
<feature type="domain" description="ZAD" evidence="10">
    <location>
        <begin position="116"/>
        <end position="193"/>
    </location>
</feature>
<dbReference type="PANTHER" id="PTHR16515:SF66">
    <property type="entry name" value="C2H2-TYPE DOMAIN-CONTAINING PROTEIN"/>
    <property type="match status" value="1"/>
</dbReference>
<dbReference type="SMART" id="SM00868">
    <property type="entry name" value="zf-AD"/>
    <property type="match status" value="1"/>
</dbReference>
<proteinExistence type="predicted"/>
<dbReference type="GO" id="GO:0010468">
    <property type="term" value="P:regulation of gene expression"/>
    <property type="evidence" value="ECO:0007669"/>
    <property type="project" value="TreeGrafter"/>
</dbReference>
<evidence type="ECO:0000256" key="8">
    <source>
        <dbReference type="PROSITE-ProRule" id="PRU01263"/>
    </source>
</evidence>
<evidence type="ECO:0000313" key="12">
    <source>
        <dbReference type="EMBL" id="SSX20556.1"/>
    </source>
</evidence>
<dbReference type="SUPFAM" id="SSF57716">
    <property type="entry name" value="Glucocorticoid receptor-like (DNA-binding domain)"/>
    <property type="match status" value="1"/>
</dbReference>
<keyword evidence="4 7" id="KW-0863">Zinc-finger</keyword>
<evidence type="ECO:0000256" key="4">
    <source>
        <dbReference type="ARBA" id="ARBA00022771"/>
    </source>
</evidence>
<dbReference type="PROSITE" id="PS50808">
    <property type="entry name" value="ZF_BED"/>
    <property type="match status" value="1"/>
</dbReference>
<keyword evidence="2 8" id="KW-0479">Metal-binding</keyword>
<protein>
    <submittedName>
        <fullName evidence="12">CSON001759 protein</fullName>
    </submittedName>
</protein>
<keyword evidence="5 8" id="KW-0862">Zinc</keyword>
<evidence type="ECO:0000256" key="2">
    <source>
        <dbReference type="ARBA" id="ARBA00022723"/>
    </source>
</evidence>
<dbReference type="Pfam" id="PF02892">
    <property type="entry name" value="zf-BED"/>
    <property type="match status" value="1"/>
</dbReference>
<evidence type="ECO:0000256" key="6">
    <source>
        <dbReference type="ARBA" id="ARBA00023242"/>
    </source>
</evidence>
<evidence type="ECO:0000313" key="11">
    <source>
        <dbReference type="EMBL" id="SSX00176.1"/>
    </source>
</evidence>
<dbReference type="SMART" id="SM00355">
    <property type="entry name" value="ZnF_C2H2"/>
    <property type="match status" value="4"/>
</dbReference>
<dbReference type="Pfam" id="PF07776">
    <property type="entry name" value="zf-AD"/>
    <property type="match status" value="1"/>
</dbReference>
<feature type="domain" description="BED-type" evidence="9">
    <location>
        <begin position="4"/>
        <end position="47"/>
    </location>
</feature>
<dbReference type="EMBL" id="UFQT01000127">
    <property type="protein sequence ID" value="SSX20556.1"/>
    <property type="molecule type" value="Genomic_DNA"/>
</dbReference>
<evidence type="ECO:0000259" key="9">
    <source>
        <dbReference type="PROSITE" id="PS50808"/>
    </source>
</evidence>
<dbReference type="GO" id="GO:0003677">
    <property type="term" value="F:DNA binding"/>
    <property type="evidence" value="ECO:0007669"/>
    <property type="project" value="InterPro"/>
</dbReference>
<reference evidence="12" key="2">
    <citation type="submission" date="2018-07" db="EMBL/GenBank/DDBJ databases">
        <authorList>
            <person name="Quirk P.G."/>
            <person name="Krulwich T.A."/>
        </authorList>
    </citation>
    <scope>NUCLEOTIDE SEQUENCE</scope>
</reference>
<evidence type="ECO:0000256" key="5">
    <source>
        <dbReference type="ARBA" id="ARBA00022833"/>
    </source>
</evidence>
<gene>
    <name evidence="12" type="primary">CSON001759</name>
</gene>
<dbReference type="PROSITE" id="PS00028">
    <property type="entry name" value="ZINC_FINGER_C2H2_1"/>
    <property type="match status" value="1"/>
</dbReference>
<dbReference type="InterPro" id="IPR003656">
    <property type="entry name" value="Znf_BED"/>
</dbReference>
<dbReference type="PROSITE" id="PS51915">
    <property type="entry name" value="ZAD"/>
    <property type="match status" value="1"/>
</dbReference>
<evidence type="ECO:0000256" key="7">
    <source>
        <dbReference type="PROSITE-ProRule" id="PRU00027"/>
    </source>
</evidence>
<dbReference type="VEuPathDB" id="VectorBase:CSON001759"/>
<feature type="binding site" evidence="8">
    <location>
        <position position="118"/>
    </location>
    <ligand>
        <name>Zn(2+)</name>
        <dbReference type="ChEBI" id="CHEBI:29105"/>
    </ligand>
</feature>
<dbReference type="GO" id="GO:0005634">
    <property type="term" value="C:nucleus"/>
    <property type="evidence" value="ECO:0007669"/>
    <property type="project" value="UniProtKB-SubCell"/>
</dbReference>
<comment type="subcellular location">
    <subcellularLocation>
        <location evidence="1">Nucleus</location>
    </subcellularLocation>
</comment>
<dbReference type="InterPro" id="IPR036236">
    <property type="entry name" value="Znf_C2H2_sf"/>
</dbReference>
<reference evidence="11" key="1">
    <citation type="submission" date="2018-04" db="EMBL/GenBank/DDBJ databases">
        <authorList>
            <person name="Go L.Y."/>
            <person name="Mitchell J.A."/>
        </authorList>
    </citation>
    <scope>NUCLEOTIDE SEQUENCE</scope>
    <source>
        <tissue evidence="11">Whole organism</tissue>
    </source>
</reference>
<keyword evidence="3" id="KW-0677">Repeat</keyword>
<dbReference type="InterPro" id="IPR012934">
    <property type="entry name" value="Znf_AD"/>
</dbReference>
<sequence>MADKHRSRIWDHFRKYAAQSVMCRYCNKVIRYYGSTSNLIKHMERVHSCVDFGEEYDKEIIIADPTSDDIIKIEEDEVIESYETEAVKVENQNFMEIPYETQEFTLPTTKVQTVESSCRICLCDLVQINHVGLKDFVKNYEDVTYFEIFKECTGFDVLEREPHHLCAECCLSLVEAYELRIKCKETQKLLDELFTKEKYESHESQEIDEDKNFVTKQNDDEIEEMIIEEIIEEEIKNEEDDVTEIEVVEDLGEVELVPVQITEDIEVQDQRKTSSISKRSDNIPKPVFEECAEEEEISCEQCDSIYKSVRALRCHYKAVHPDLLIHSCPFCEKLFFPQLLEIHTTHCSKRHLVVRQLCPICGEEASRNHIYRHIARAKAIDKTTGRIIEKPYECDICHARATTKNGIAIHIKAIHLNLKIKCDHCDVQLFYQFIS</sequence>
<dbReference type="EMBL" id="UFQS01000127">
    <property type="protein sequence ID" value="SSX00176.1"/>
    <property type="molecule type" value="Genomic_DNA"/>
</dbReference>
<feature type="binding site" evidence="8">
    <location>
        <position position="121"/>
    </location>
    <ligand>
        <name>Zn(2+)</name>
        <dbReference type="ChEBI" id="CHEBI:29105"/>
    </ligand>
</feature>